<reference evidence="9" key="1">
    <citation type="journal article" date="2020" name="mSystems">
        <title>Genome- and Community-Level Interaction Insights into Carbon Utilization and Element Cycling Functions of Hydrothermarchaeota in Hydrothermal Sediment.</title>
        <authorList>
            <person name="Zhou Z."/>
            <person name="Liu Y."/>
            <person name="Xu W."/>
            <person name="Pan J."/>
            <person name="Luo Z.H."/>
            <person name="Li M."/>
        </authorList>
    </citation>
    <scope>NUCLEOTIDE SEQUENCE [LARGE SCALE GENOMIC DNA]</scope>
    <source>
        <strain evidence="9">SpSt-1233</strain>
    </source>
</reference>
<evidence type="ECO:0000256" key="4">
    <source>
        <dbReference type="ARBA" id="ARBA00022694"/>
    </source>
</evidence>
<dbReference type="PANTHER" id="PTHR11953">
    <property type="entry name" value="EXOSOME COMPLEX COMPONENT"/>
    <property type="match status" value="1"/>
</dbReference>
<dbReference type="InterPro" id="IPR015847">
    <property type="entry name" value="ExoRNase_PH_dom2"/>
</dbReference>
<name>A0A7V2F3W8_UNCEI</name>
<dbReference type="GO" id="GO:0016075">
    <property type="term" value="P:rRNA catabolic process"/>
    <property type="evidence" value="ECO:0007669"/>
    <property type="project" value="UniProtKB-UniRule"/>
</dbReference>
<dbReference type="InterPro" id="IPR036345">
    <property type="entry name" value="ExoRNase_PH_dom2_sf"/>
</dbReference>
<dbReference type="GO" id="GO:0008033">
    <property type="term" value="P:tRNA processing"/>
    <property type="evidence" value="ECO:0007669"/>
    <property type="project" value="UniProtKB-UniRule"/>
</dbReference>
<keyword evidence="5" id="KW-0694">RNA-binding</keyword>
<dbReference type="InterPro" id="IPR002381">
    <property type="entry name" value="RNase_PH_bac-type"/>
</dbReference>
<dbReference type="InterPro" id="IPR001247">
    <property type="entry name" value="ExoRNase_PH_dom1"/>
</dbReference>
<dbReference type="SUPFAM" id="SSF54211">
    <property type="entry name" value="Ribosomal protein S5 domain 2-like"/>
    <property type="match status" value="1"/>
</dbReference>
<feature type="binding site" evidence="6">
    <location>
        <position position="87"/>
    </location>
    <ligand>
        <name>phosphate</name>
        <dbReference type="ChEBI" id="CHEBI:43474"/>
        <note>substrate</note>
    </ligand>
</feature>
<evidence type="ECO:0000256" key="5">
    <source>
        <dbReference type="ARBA" id="ARBA00022884"/>
    </source>
</evidence>
<proteinExistence type="inferred from homology"/>
<dbReference type="Gene3D" id="3.30.230.70">
    <property type="entry name" value="GHMP Kinase, N-terminal domain"/>
    <property type="match status" value="1"/>
</dbReference>
<protein>
    <recommendedName>
        <fullName evidence="6">Ribonuclease PH</fullName>
        <shortName evidence="6">RNase PH</shortName>
        <ecNumber evidence="6">2.7.7.56</ecNumber>
    </recommendedName>
    <alternativeName>
        <fullName evidence="6">tRNA nucleotidyltransferase</fullName>
    </alternativeName>
</protein>
<evidence type="ECO:0000259" key="7">
    <source>
        <dbReference type="Pfam" id="PF01138"/>
    </source>
</evidence>
<gene>
    <name evidence="6" type="primary">rph</name>
    <name evidence="9" type="ORF">ENO08_02610</name>
</gene>
<comment type="subunit">
    <text evidence="6">Homohexameric ring arranged as a trimer of dimers.</text>
</comment>
<keyword evidence="6 9" id="KW-0808">Transferase</keyword>
<evidence type="ECO:0000259" key="8">
    <source>
        <dbReference type="Pfam" id="PF03725"/>
    </source>
</evidence>
<dbReference type="Pfam" id="PF03725">
    <property type="entry name" value="RNase_PH_C"/>
    <property type="match status" value="1"/>
</dbReference>
<dbReference type="EC" id="2.7.7.56" evidence="6"/>
<feature type="binding site" evidence="6">
    <location>
        <begin position="125"/>
        <end position="127"/>
    </location>
    <ligand>
        <name>phosphate</name>
        <dbReference type="ChEBI" id="CHEBI:43474"/>
        <note>substrate</note>
    </ligand>
</feature>
<dbReference type="GO" id="GO:0000175">
    <property type="term" value="F:3'-5'-RNA exonuclease activity"/>
    <property type="evidence" value="ECO:0007669"/>
    <property type="project" value="UniProtKB-UniRule"/>
</dbReference>
<comment type="similarity">
    <text evidence="1 6">Belongs to the RNase PH family.</text>
</comment>
<evidence type="ECO:0000256" key="2">
    <source>
        <dbReference type="ARBA" id="ARBA00022552"/>
    </source>
</evidence>
<dbReference type="PANTHER" id="PTHR11953:SF0">
    <property type="entry name" value="EXOSOME COMPLEX COMPONENT RRP41"/>
    <property type="match status" value="1"/>
</dbReference>
<dbReference type="GO" id="GO:0009022">
    <property type="term" value="F:tRNA nucleotidyltransferase activity"/>
    <property type="evidence" value="ECO:0007669"/>
    <property type="project" value="UniProtKB-UniRule"/>
</dbReference>
<comment type="caution">
    <text evidence="9">The sequence shown here is derived from an EMBL/GenBank/DDBJ whole genome shotgun (WGS) entry which is preliminary data.</text>
</comment>
<comment type="function">
    <text evidence="6">Phosphorolytic 3'-5' exoribonuclease that plays an important role in tRNA 3'-end maturation. Removes nucleotide residues following the 3'-CCA terminus of tRNAs; can also add nucleotides to the ends of RNA molecules by using nucleoside diphosphates as substrates, but this may not be physiologically important. Probably plays a role in initiation of 16S rRNA degradation (leading to ribosome degradation) during starvation.</text>
</comment>
<dbReference type="EMBL" id="DSEC01000185">
    <property type="protein sequence ID" value="HER43336.1"/>
    <property type="molecule type" value="Genomic_DNA"/>
</dbReference>
<keyword evidence="4 6" id="KW-0819">tRNA processing</keyword>
<dbReference type="FunFam" id="3.30.230.70:FF:000003">
    <property type="entry name" value="Ribonuclease PH"/>
    <property type="match status" value="1"/>
</dbReference>
<dbReference type="NCBIfam" id="TIGR01966">
    <property type="entry name" value="RNasePH"/>
    <property type="match status" value="1"/>
</dbReference>
<organism evidence="9">
    <name type="scientific">Eiseniibacteriota bacterium</name>
    <dbReference type="NCBI Taxonomy" id="2212470"/>
    <lineage>
        <taxon>Bacteria</taxon>
        <taxon>Candidatus Eiseniibacteriota</taxon>
    </lineage>
</organism>
<dbReference type="HAMAP" id="MF_00564">
    <property type="entry name" value="RNase_PH"/>
    <property type="match status" value="1"/>
</dbReference>
<dbReference type="AlphaFoldDB" id="A0A7V2F3W8"/>
<dbReference type="InterPro" id="IPR027408">
    <property type="entry name" value="PNPase/RNase_PH_dom_sf"/>
</dbReference>
<dbReference type="SUPFAM" id="SSF55666">
    <property type="entry name" value="Ribonuclease PH domain 2-like"/>
    <property type="match status" value="1"/>
</dbReference>
<evidence type="ECO:0000256" key="3">
    <source>
        <dbReference type="ARBA" id="ARBA00022555"/>
    </source>
</evidence>
<keyword evidence="3 6" id="KW-0820">tRNA-binding</keyword>
<keyword evidence="2 6" id="KW-0698">rRNA processing</keyword>
<dbReference type="GO" id="GO:0000049">
    <property type="term" value="F:tRNA binding"/>
    <property type="evidence" value="ECO:0007669"/>
    <property type="project" value="UniProtKB-UniRule"/>
</dbReference>
<comment type="catalytic activity">
    <reaction evidence="6">
        <text>tRNA(n+1) + phosphate = tRNA(n) + a ribonucleoside 5'-diphosphate</text>
        <dbReference type="Rhea" id="RHEA:10628"/>
        <dbReference type="Rhea" id="RHEA-COMP:17343"/>
        <dbReference type="Rhea" id="RHEA-COMP:17344"/>
        <dbReference type="ChEBI" id="CHEBI:43474"/>
        <dbReference type="ChEBI" id="CHEBI:57930"/>
        <dbReference type="ChEBI" id="CHEBI:173114"/>
        <dbReference type="EC" id="2.7.7.56"/>
    </reaction>
</comment>
<evidence type="ECO:0000256" key="1">
    <source>
        <dbReference type="ARBA" id="ARBA00006678"/>
    </source>
</evidence>
<feature type="domain" description="Exoribonuclease phosphorolytic" evidence="8">
    <location>
        <begin position="155"/>
        <end position="220"/>
    </location>
</feature>
<evidence type="ECO:0000313" key="9">
    <source>
        <dbReference type="EMBL" id="HER43336.1"/>
    </source>
</evidence>
<dbReference type="Pfam" id="PF01138">
    <property type="entry name" value="RNase_PH"/>
    <property type="match status" value="1"/>
</dbReference>
<dbReference type="Proteomes" id="UP000886069">
    <property type="component" value="Unassembled WGS sequence"/>
</dbReference>
<feature type="domain" description="Exoribonuclease phosphorolytic" evidence="7">
    <location>
        <begin position="11"/>
        <end position="141"/>
    </location>
</feature>
<sequence>MPRHDGRKSGELRPVTIRRGFISSAEDSVLFGMGRTRVLCTATIEDSVPSFLKGSGRGWITAEYGMLPRSSPQRIARESVKGRVKGRTQEIQRLIGRSIRAGVDLEKIGERTITVDCDVLEADGGTRTASINGGFMAVASALRRLGLASEALDSFVAAVSVGIVGGRTALDLDYVEDSSAEVDMNIVMNGRGELIEIQGTAEDGTFTEEDLGRMLKSARRGISRIIKEQKAGLRWR</sequence>
<dbReference type="InterPro" id="IPR020568">
    <property type="entry name" value="Ribosomal_Su5_D2-typ_SF"/>
</dbReference>
<keyword evidence="6 9" id="KW-0548">Nucleotidyltransferase</keyword>
<evidence type="ECO:0000256" key="6">
    <source>
        <dbReference type="HAMAP-Rule" id="MF_00564"/>
    </source>
</evidence>
<accession>A0A7V2F3W8</accession>
<dbReference type="GO" id="GO:0031125">
    <property type="term" value="P:rRNA 3'-end processing"/>
    <property type="evidence" value="ECO:0007669"/>
    <property type="project" value="UniProtKB-ARBA"/>
</dbReference>
<dbReference type="InterPro" id="IPR050080">
    <property type="entry name" value="RNase_PH"/>
</dbReference>